<dbReference type="AlphaFoldDB" id="A0A4D6LNT2"/>
<keyword evidence="3" id="KW-1185">Reference proteome</keyword>
<proteinExistence type="predicted"/>
<dbReference type="OrthoDB" id="994020at2759"/>
<gene>
    <name evidence="2" type="ORF">DEO72_LG4g1162</name>
</gene>
<name>A0A4D6LNT2_VIGUN</name>
<keyword evidence="1" id="KW-0732">Signal</keyword>
<dbReference type="Gramene" id="Vigun02g042600.1.v1.2">
    <property type="protein sequence ID" value="Vigun02g042600.1.v1.2"/>
    <property type="gene ID" value="Vigun02g042600.v1.2"/>
</dbReference>
<reference evidence="2 3" key="1">
    <citation type="submission" date="2019-04" db="EMBL/GenBank/DDBJ databases">
        <title>An improved genome assembly and genetic linkage map for asparagus bean, Vigna unguiculata ssp. sesquipedialis.</title>
        <authorList>
            <person name="Xia Q."/>
            <person name="Zhang R."/>
            <person name="Dong Y."/>
        </authorList>
    </citation>
    <scope>NUCLEOTIDE SEQUENCE [LARGE SCALE GENOMIC DNA]</scope>
    <source>
        <tissue evidence="2">Leaf</tissue>
    </source>
</reference>
<evidence type="ECO:0000313" key="2">
    <source>
        <dbReference type="EMBL" id="QCD90207.1"/>
    </source>
</evidence>
<evidence type="ECO:0000256" key="1">
    <source>
        <dbReference type="SAM" id="SignalP"/>
    </source>
</evidence>
<dbReference type="Proteomes" id="UP000501690">
    <property type="component" value="Linkage Group LG4"/>
</dbReference>
<feature type="signal peptide" evidence="1">
    <location>
        <begin position="1"/>
        <end position="24"/>
    </location>
</feature>
<sequence>MVLIKNTAACVVFVFLCAAWFSTARLNPKGVAVDEIPDIKASVATRVTKSTRVKSFAKLDMNKYGKVKCSAIPEEKRNGRRRLPYEVNGGPLAFTAAFTADYYRPVHHPPKNNK</sequence>
<protein>
    <submittedName>
        <fullName evidence="2">Uncharacterized protein</fullName>
    </submittedName>
</protein>
<dbReference type="EMBL" id="CP039348">
    <property type="protein sequence ID" value="QCD90207.1"/>
    <property type="molecule type" value="Genomic_DNA"/>
</dbReference>
<accession>A0A4D6LNT2</accession>
<organism evidence="2 3">
    <name type="scientific">Vigna unguiculata</name>
    <name type="common">Cowpea</name>
    <dbReference type="NCBI Taxonomy" id="3917"/>
    <lineage>
        <taxon>Eukaryota</taxon>
        <taxon>Viridiplantae</taxon>
        <taxon>Streptophyta</taxon>
        <taxon>Embryophyta</taxon>
        <taxon>Tracheophyta</taxon>
        <taxon>Spermatophyta</taxon>
        <taxon>Magnoliopsida</taxon>
        <taxon>eudicotyledons</taxon>
        <taxon>Gunneridae</taxon>
        <taxon>Pentapetalae</taxon>
        <taxon>rosids</taxon>
        <taxon>fabids</taxon>
        <taxon>Fabales</taxon>
        <taxon>Fabaceae</taxon>
        <taxon>Papilionoideae</taxon>
        <taxon>50 kb inversion clade</taxon>
        <taxon>NPAAA clade</taxon>
        <taxon>indigoferoid/millettioid clade</taxon>
        <taxon>Phaseoleae</taxon>
        <taxon>Vigna</taxon>
    </lineage>
</organism>
<evidence type="ECO:0000313" key="3">
    <source>
        <dbReference type="Proteomes" id="UP000501690"/>
    </source>
</evidence>
<feature type="chain" id="PRO_5020032141" evidence="1">
    <location>
        <begin position="25"/>
        <end position="114"/>
    </location>
</feature>